<feature type="binding site" evidence="5">
    <location>
        <position position="78"/>
    </location>
    <ligand>
        <name>Zn(2+)</name>
        <dbReference type="ChEBI" id="CHEBI:29105"/>
    </ligand>
</feature>
<evidence type="ECO:0000313" key="8">
    <source>
        <dbReference type="Proteomes" id="UP000092971"/>
    </source>
</evidence>
<keyword evidence="5" id="KW-0547">Nucleotide-binding</keyword>
<evidence type="ECO:0000256" key="1">
    <source>
        <dbReference type="ARBA" id="ARBA00001052"/>
    </source>
</evidence>
<keyword evidence="5" id="KW-0342">GTP-binding</keyword>
<evidence type="ECO:0000256" key="3">
    <source>
        <dbReference type="ARBA" id="ARBA00022563"/>
    </source>
</evidence>
<dbReference type="FunFam" id="3.30.1130.10:FF:000001">
    <property type="entry name" value="GTP cyclohydrolase 1"/>
    <property type="match status" value="1"/>
</dbReference>
<proteinExistence type="inferred from homology"/>
<evidence type="ECO:0000259" key="6">
    <source>
        <dbReference type="Pfam" id="PF01227"/>
    </source>
</evidence>
<dbReference type="UniPathway" id="UPA00848">
    <property type="reaction ID" value="UER00151"/>
</dbReference>
<dbReference type="AlphaFoldDB" id="A0A1B1YBL3"/>
<dbReference type="NCBIfam" id="NF006825">
    <property type="entry name" value="PRK09347.1-2"/>
    <property type="match status" value="1"/>
</dbReference>
<comment type="similarity">
    <text evidence="5">Belongs to the GTP cyclohydrolase I family.</text>
</comment>
<gene>
    <name evidence="5" type="primary">folE</name>
    <name evidence="7" type="ORF">CSTERTH_03400</name>
</gene>
<dbReference type="GO" id="GO:0008270">
    <property type="term" value="F:zinc ion binding"/>
    <property type="evidence" value="ECO:0007669"/>
    <property type="project" value="UniProtKB-UniRule"/>
</dbReference>
<dbReference type="Pfam" id="PF01227">
    <property type="entry name" value="GTP_cyclohydroI"/>
    <property type="match status" value="1"/>
</dbReference>
<sequence>MNTEKIKSLIRELIIEIGDDPDREGLIETPSRVAEMFKEIFSGYQDIPENTVKLFKETKHGDGIIIKDIPFYSMCEHHIMPFFGVIDVAYIPNNESILGLSKFSRIVDYYSKRLQLQECLGEQICDFIMKEVNARGAMVIIKAEHLCMSMRGVKKSGVNTITKTSKGVFNDNSELRMEYLSLLLNM</sequence>
<evidence type="ECO:0000313" key="7">
    <source>
        <dbReference type="EMBL" id="ANW98153.1"/>
    </source>
</evidence>
<protein>
    <recommendedName>
        <fullName evidence="5">GTP cyclohydrolase 1</fullName>
        <ecNumber evidence="5">3.5.4.16</ecNumber>
    </recommendedName>
    <alternativeName>
        <fullName evidence="5">GTP cyclohydrolase I</fullName>
        <shortName evidence="5">GTP-CH-I</shortName>
    </alternativeName>
</protein>
<dbReference type="HAMAP" id="MF_00223">
    <property type="entry name" value="FolE"/>
    <property type="match status" value="1"/>
</dbReference>
<dbReference type="PANTHER" id="PTHR11109">
    <property type="entry name" value="GTP CYCLOHYDROLASE I"/>
    <property type="match status" value="1"/>
</dbReference>
<keyword evidence="5" id="KW-0479">Metal-binding</keyword>
<dbReference type="RefSeq" id="WP_015358431.1">
    <property type="nucleotide sequence ID" value="NZ_CP014672.1"/>
</dbReference>
<name>A0A1B1YBL3_THEST</name>
<evidence type="ECO:0000256" key="2">
    <source>
        <dbReference type="ARBA" id="ARBA00005080"/>
    </source>
</evidence>
<dbReference type="PANTHER" id="PTHR11109:SF7">
    <property type="entry name" value="GTP CYCLOHYDROLASE 1"/>
    <property type="match status" value="1"/>
</dbReference>
<dbReference type="PROSITE" id="PS00859">
    <property type="entry name" value="GTP_CYCLOHYDROL_1_1"/>
    <property type="match status" value="1"/>
</dbReference>
<dbReference type="NCBIfam" id="TIGR00063">
    <property type="entry name" value="folE"/>
    <property type="match status" value="1"/>
</dbReference>
<organism evidence="7 8">
    <name type="scientific">Thermoclostridium stercorarium subsp. thermolacticum DSM 2910</name>
    <dbReference type="NCBI Taxonomy" id="1121336"/>
    <lineage>
        <taxon>Bacteria</taxon>
        <taxon>Bacillati</taxon>
        <taxon>Bacillota</taxon>
        <taxon>Clostridia</taxon>
        <taxon>Eubacteriales</taxon>
        <taxon>Oscillospiraceae</taxon>
        <taxon>Thermoclostridium</taxon>
    </lineage>
</organism>
<dbReference type="InterPro" id="IPR020602">
    <property type="entry name" value="GTP_CycHdrlase_I_dom"/>
</dbReference>
<dbReference type="EC" id="3.5.4.16" evidence="5"/>
<dbReference type="Gene3D" id="3.30.1130.10">
    <property type="match status" value="1"/>
</dbReference>
<dbReference type="GO" id="GO:0006730">
    <property type="term" value="P:one-carbon metabolic process"/>
    <property type="evidence" value="ECO:0007669"/>
    <property type="project" value="UniProtKB-UniRule"/>
</dbReference>
<dbReference type="InterPro" id="IPR018234">
    <property type="entry name" value="GTP_CycHdrlase_I_CS"/>
</dbReference>
<dbReference type="FunFam" id="1.10.286.10:FF:000001">
    <property type="entry name" value="GTP cyclohydrolase 1"/>
    <property type="match status" value="1"/>
</dbReference>
<feature type="binding site" evidence="5">
    <location>
        <position position="75"/>
    </location>
    <ligand>
        <name>Zn(2+)</name>
        <dbReference type="ChEBI" id="CHEBI:29105"/>
    </ligand>
</feature>
<feature type="binding site" evidence="5">
    <location>
        <position position="147"/>
    </location>
    <ligand>
        <name>Zn(2+)</name>
        <dbReference type="ChEBI" id="CHEBI:29105"/>
    </ligand>
</feature>
<feature type="domain" description="GTP cyclohydrolase I" evidence="6">
    <location>
        <begin position="7"/>
        <end position="182"/>
    </location>
</feature>
<dbReference type="OrthoDB" id="9801207at2"/>
<keyword evidence="3 5" id="KW-0554">One-carbon metabolism</keyword>
<dbReference type="InterPro" id="IPR001474">
    <property type="entry name" value="GTP_CycHdrlase_I"/>
</dbReference>
<dbReference type="GO" id="GO:0046654">
    <property type="term" value="P:tetrahydrofolate biosynthetic process"/>
    <property type="evidence" value="ECO:0007669"/>
    <property type="project" value="UniProtKB-UniRule"/>
</dbReference>
<dbReference type="EMBL" id="CP014672">
    <property type="protein sequence ID" value="ANW98153.1"/>
    <property type="molecule type" value="Genomic_DNA"/>
</dbReference>
<dbReference type="GO" id="GO:0006729">
    <property type="term" value="P:tetrahydrobiopterin biosynthetic process"/>
    <property type="evidence" value="ECO:0007669"/>
    <property type="project" value="TreeGrafter"/>
</dbReference>
<dbReference type="Gene3D" id="1.10.286.10">
    <property type="match status" value="1"/>
</dbReference>
<dbReference type="NCBIfam" id="NF006826">
    <property type="entry name" value="PRK09347.1-3"/>
    <property type="match status" value="1"/>
</dbReference>
<comment type="subunit">
    <text evidence="5">Homopolymer.</text>
</comment>
<comment type="catalytic activity">
    <reaction evidence="1 5">
        <text>GTP + H2O = 7,8-dihydroneopterin 3'-triphosphate + formate + H(+)</text>
        <dbReference type="Rhea" id="RHEA:17473"/>
        <dbReference type="ChEBI" id="CHEBI:15377"/>
        <dbReference type="ChEBI" id="CHEBI:15378"/>
        <dbReference type="ChEBI" id="CHEBI:15740"/>
        <dbReference type="ChEBI" id="CHEBI:37565"/>
        <dbReference type="ChEBI" id="CHEBI:58462"/>
        <dbReference type="EC" id="3.5.4.16"/>
    </reaction>
</comment>
<dbReference type="SUPFAM" id="SSF55620">
    <property type="entry name" value="Tetrahydrobiopterin biosynthesis enzymes-like"/>
    <property type="match status" value="1"/>
</dbReference>
<dbReference type="GO" id="GO:0003934">
    <property type="term" value="F:GTP cyclohydrolase I activity"/>
    <property type="evidence" value="ECO:0007669"/>
    <property type="project" value="UniProtKB-UniRule"/>
</dbReference>
<dbReference type="InterPro" id="IPR043134">
    <property type="entry name" value="GTP-CH-I_N"/>
</dbReference>
<dbReference type="Proteomes" id="UP000092971">
    <property type="component" value="Chromosome"/>
</dbReference>
<dbReference type="GO" id="GO:0005737">
    <property type="term" value="C:cytoplasm"/>
    <property type="evidence" value="ECO:0007669"/>
    <property type="project" value="TreeGrafter"/>
</dbReference>
<comment type="pathway">
    <text evidence="2 5">Cofactor biosynthesis; 7,8-dihydroneopterin triphosphate biosynthesis; 7,8-dihydroneopterin triphosphate from GTP: step 1/1.</text>
</comment>
<evidence type="ECO:0000256" key="4">
    <source>
        <dbReference type="ARBA" id="ARBA00022801"/>
    </source>
</evidence>
<keyword evidence="5" id="KW-0862">Zinc</keyword>
<reference evidence="7 8" key="1">
    <citation type="submission" date="2016-02" db="EMBL/GenBank/DDBJ databases">
        <title>Comparison of Clostridium stercorarium subspecies using comparative genomics and transcriptomics.</title>
        <authorList>
            <person name="Schellenberg J."/>
            <person name="Thallinger G."/>
            <person name="Levin D.B."/>
            <person name="Zhang X."/>
            <person name="Alvare G."/>
            <person name="Fristensky B."/>
            <person name="Sparling R."/>
        </authorList>
    </citation>
    <scope>NUCLEOTIDE SEQUENCE [LARGE SCALE GENOMIC DNA]</scope>
    <source>
        <strain evidence="7 8">DSM 2910</strain>
    </source>
</reference>
<keyword evidence="4 5" id="KW-0378">Hydrolase</keyword>
<accession>A0A1B1YBL3</accession>
<dbReference type="GO" id="GO:0005525">
    <property type="term" value="F:GTP binding"/>
    <property type="evidence" value="ECO:0007669"/>
    <property type="project" value="UniProtKB-KW"/>
</dbReference>
<evidence type="ECO:0000256" key="5">
    <source>
        <dbReference type="HAMAP-Rule" id="MF_00223"/>
    </source>
</evidence>
<dbReference type="InterPro" id="IPR043133">
    <property type="entry name" value="GTP-CH-I_C/QueF"/>
</dbReference>